<feature type="compositionally biased region" description="Low complexity" evidence="1">
    <location>
        <begin position="229"/>
        <end position="239"/>
    </location>
</feature>
<gene>
    <name evidence="2" type="ORF">SPI_06280</name>
</gene>
<dbReference type="EMBL" id="AZHD01000011">
    <property type="protein sequence ID" value="OAA59078.1"/>
    <property type="molecule type" value="Genomic_DNA"/>
</dbReference>
<proteinExistence type="predicted"/>
<accession>A0A167RZ36</accession>
<comment type="caution">
    <text evidence="2">The sequence shown here is derived from an EMBL/GenBank/DDBJ whole genome shotgun (WGS) entry which is preliminary data.</text>
</comment>
<organism evidence="2 3">
    <name type="scientific">Niveomyces insectorum RCEF 264</name>
    <dbReference type="NCBI Taxonomy" id="1081102"/>
    <lineage>
        <taxon>Eukaryota</taxon>
        <taxon>Fungi</taxon>
        <taxon>Dikarya</taxon>
        <taxon>Ascomycota</taxon>
        <taxon>Pezizomycotina</taxon>
        <taxon>Sordariomycetes</taxon>
        <taxon>Hypocreomycetidae</taxon>
        <taxon>Hypocreales</taxon>
        <taxon>Cordycipitaceae</taxon>
        <taxon>Niveomyces</taxon>
    </lineage>
</organism>
<feature type="compositionally biased region" description="Polar residues" evidence="1">
    <location>
        <begin position="180"/>
        <end position="194"/>
    </location>
</feature>
<evidence type="ECO:0000256" key="1">
    <source>
        <dbReference type="SAM" id="MobiDB-lite"/>
    </source>
</evidence>
<dbReference type="Proteomes" id="UP000076874">
    <property type="component" value="Unassembled WGS sequence"/>
</dbReference>
<feature type="compositionally biased region" description="Basic and acidic residues" evidence="1">
    <location>
        <begin position="1"/>
        <end position="11"/>
    </location>
</feature>
<feature type="compositionally biased region" description="Low complexity" evidence="1">
    <location>
        <begin position="285"/>
        <end position="297"/>
    </location>
</feature>
<feature type="region of interest" description="Disordered" evidence="1">
    <location>
        <begin position="411"/>
        <end position="430"/>
    </location>
</feature>
<evidence type="ECO:0000313" key="2">
    <source>
        <dbReference type="EMBL" id="OAA59078.1"/>
    </source>
</evidence>
<dbReference type="OrthoDB" id="10685946at2759"/>
<keyword evidence="3" id="KW-1185">Reference proteome</keyword>
<reference evidence="2 3" key="1">
    <citation type="journal article" date="2016" name="Genome Biol. Evol.">
        <title>Divergent and convergent evolution of fungal pathogenicity.</title>
        <authorList>
            <person name="Shang Y."/>
            <person name="Xiao G."/>
            <person name="Zheng P."/>
            <person name="Cen K."/>
            <person name="Zhan S."/>
            <person name="Wang C."/>
        </authorList>
    </citation>
    <scope>NUCLEOTIDE SEQUENCE [LARGE SCALE GENOMIC DNA]</scope>
    <source>
        <strain evidence="2 3">RCEF 264</strain>
    </source>
</reference>
<protein>
    <submittedName>
        <fullName evidence="2">Uncharacterized protein</fullName>
    </submittedName>
</protein>
<sequence>MTWFGRSEEQWRASWNDDDGLEEAARAAATQRQPRSEHGAVGGRRRNEDGDLDGDFDGGIRDPFPPSQRQLFGVGGADGPATTPQRVPIGSRHRRMPEENENPGGVVPSQKRRQGEASTRNETDSIREKRRKLLALDDWTGAKVRKPLAVRFERFDDHAPVWGWAGTQDGTASGVLDSGVQDTGRTQQQLSTPSAPHRRDGSESGSSIRGIRGPQEHDARRDLSPGNIPSSSSSRYYRPQSGFRPVHAVQPVLGLQRTPSGRRRGPFSTSSLLTTPPPWLRPVPRSTASLRSSTATSIHRVQRDASQTSPYLGDESRAVLRNPNPENGRHAARERECAHRDGQRRLSSTGRQSIVSYDSQCVKTPARPAVLRVTSSPRSTDPSSHMVSEALSEEEERRFQTDGLAILSPSTSAVSVPATPAPRRRAAWKDTGVETRRLPRKNHDAATAYRRLPTTCAEAAQGVPSQLLRVRSSATLDVSDGGASMEDVKATARNALQKPRGHRRNSEIVFDETTGDFMDEGEEEDDGLFAAKRLHIRSIPDYDDDSIEDDESVSESCNLNRGSILLRRQ</sequence>
<feature type="compositionally biased region" description="Low complexity" evidence="1">
    <location>
        <begin position="203"/>
        <end position="213"/>
    </location>
</feature>
<feature type="region of interest" description="Disordered" evidence="1">
    <location>
        <begin position="166"/>
        <end position="352"/>
    </location>
</feature>
<feature type="compositionally biased region" description="Basic and acidic residues" evidence="1">
    <location>
        <begin position="327"/>
        <end position="344"/>
    </location>
</feature>
<feature type="region of interest" description="Disordered" evidence="1">
    <location>
        <begin position="1"/>
        <end position="126"/>
    </location>
</feature>
<feature type="compositionally biased region" description="Basic and acidic residues" evidence="1">
    <location>
        <begin position="214"/>
        <end position="223"/>
    </location>
</feature>
<name>A0A167RZ36_9HYPO</name>
<evidence type="ECO:0000313" key="3">
    <source>
        <dbReference type="Proteomes" id="UP000076874"/>
    </source>
</evidence>
<feature type="compositionally biased region" description="Basic and acidic residues" evidence="1">
    <location>
        <begin position="113"/>
        <end position="126"/>
    </location>
</feature>
<dbReference type="AlphaFoldDB" id="A0A167RZ36"/>